<evidence type="ECO:0000313" key="3">
    <source>
        <dbReference type="Proteomes" id="UP000275078"/>
    </source>
</evidence>
<evidence type="ECO:0000256" key="1">
    <source>
        <dbReference type="SAM" id="MobiDB-lite"/>
    </source>
</evidence>
<organism evidence="2 3">
    <name type="scientific">Ascobolus immersus RN42</name>
    <dbReference type="NCBI Taxonomy" id="1160509"/>
    <lineage>
        <taxon>Eukaryota</taxon>
        <taxon>Fungi</taxon>
        <taxon>Dikarya</taxon>
        <taxon>Ascomycota</taxon>
        <taxon>Pezizomycotina</taxon>
        <taxon>Pezizomycetes</taxon>
        <taxon>Pezizales</taxon>
        <taxon>Ascobolaceae</taxon>
        <taxon>Ascobolus</taxon>
    </lineage>
</organism>
<dbReference type="Proteomes" id="UP000275078">
    <property type="component" value="Unassembled WGS sequence"/>
</dbReference>
<dbReference type="EMBL" id="ML120043">
    <property type="protein sequence ID" value="RPA70818.1"/>
    <property type="molecule type" value="Genomic_DNA"/>
</dbReference>
<accession>A0A3N4HCF3</accession>
<reference evidence="2 3" key="1">
    <citation type="journal article" date="2018" name="Nat. Ecol. Evol.">
        <title>Pezizomycetes genomes reveal the molecular basis of ectomycorrhizal truffle lifestyle.</title>
        <authorList>
            <person name="Murat C."/>
            <person name="Payen T."/>
            <person name="Noel B."/>
            <person name="Kuo A."/>
            <person name="Morin E."/>
            <person name="Chen J."/>
            <person name="Kohler A."/>
            <person name="Krizsan K."/>
            <person name="Balestrini R."/>
            <person name="Da Silva C."/>
            <person name="Montanini B."/>
            <person name="Hainaut M."/>
            <person name="Levati E."/>
            <person name="Barry K.W."/>
            <person name="Belfiori B."/>
            <person name="Cichocki N."/>
            <person name="Clum A."/>
            <person name="Dockter R.B."/>
            <person name="Fauchery L."/>
            <person name="Guy J."/>
            <person name="Iotti M."/>
            <person name="Le Tacon F."/>
            <person name="Lindquist E.A."/>
            <person name="Lipzen A."/>
            <person name="Malagnac F."/>
            <person name="Mello A."/>
            <person name="Molinier V."/>
            <person name="Miyauchi S."/>
            <person name="Poulain J."/>
            <person name="Riccioni C."/>
            <person name="Rubini A."/>
            <person name="Sitrit Y."/>
            <person name="Splivallo R."/>
            <person name="Traeger S."/>
            <person name="Wang M."/>
            <person name="Zifcakova L."/>
            <person name="Wipf D."/>
            <person name="Zambonelli A."/>
            <person name="Paolocci F."/>
            <person name="Nowrousian M."/>
            <person name="Ottonello S."/>
            <person name="Baldrian P."/>
            <person name="Spatafora J.W."/>
            <person name="Henrissat B."/>
            <person name="Nagy L.G."/>
            <person name="Aury J.M."/>
            <person name="Wincker P."/>
            <person name="Grigoriev I.V."/>
            <person name="Bonfante P."/>
            <person name="Martin F.M."/>
        </authorList>
    </citation>
    <scope>NUCLEOTIDE SEQUENCE [LARGE SCALE GENOMIC DNA]</scope>
    <source>
        <strain evidence="2 3">RN42</strain>
    </source>
</reference>
<name>A0A3N4HCF3_ASCIM</name>
<gene>
    <name evidence="2" type="ORF">BJ508DRAFT_316177</name>
</gene>
<proteinExistence type="predicted"/>
<feature type="region of interest" description="Disordered" evidence="1">
    <location>
        <begin position="42"/>
        <end position="120"/>
    </location>
</feature>
<evidence type="ECO:0000313" key="2">
    <source>
        <dbReference type="EMBL" id="RPA70818.1"/>
    </source>
</evidence>
<protein>
    <submittedName>
        <fullName evidence="2">Uncharacterized protein</fullName>
    </submittedName>
</protein>
<feature type="compositionally biased region" description="Low complexity" evidence="1">
    <location>
        <begin position="46"/>
        <end position="118"/>
    </location>
</feature>
<sequence>MAISSVVGIPPKSPTMECIDGIADYQTTTMSIAQETHTLNVADQDASGTGSTTSSSTTSSSTTSSSTTNSEENTTLTTTTTSPLIPSSTSSLPSTTISTASLYPTTTNTPTSTENTTSRAGGALRITPGLFRREDAEIWRARMKKWKVDKSLFWIRHDTAVVGRDGMYPLKRRR</sequence>
<keyword evidence="3" id="KW-1185">Reference proteome</keyword>
<dbReference type="AlphaFoldDB" id="A0A3N4HCF3"/>